<dbReference type="OrthoDB" id="8384at10239"/>
<evidence type="ECO:0000313" key="10">
    <source>
        <dbReference type="Proteomes" id="UP000240627"/>
    </source>
</evidence>
<dbReference type="GO" id="GO:0044219">
    <property type="term" value="C:host cell plasmodesma"/>
    <property type="evidence" value="ECO:0007669"/>
    <property type="project" value="UniProtKB-SubCell"/>
</dbReference>
<dbReference type="GO" id="GO:0046740">
    <property type="term" value="P:transport of virus in host, cell to cell"/>
    <property type="evidence" value="ECO:0007669"/>
    <property type="project" value="UniProtKB-KW"/>
</dbReference>
<proteinExistence type="predicted"/>
<protein>
    <recommendedName>
        <fullName evidence="2">Movement protein</fullName>
    </recommendedName>
    <alternativeName>
        <fullName evidence="7">Protein 3A</fullName>
    </alternativeName>
</protein>
<evidence type="ECO:0000256" key="4">
    <source>
        <dbReference type="ARBA" id="ARBA00023031"/>
    </source>
</evidence>
<dbReference type="Proteomes" id="UP000240627">
    <property type="component" value="Genome"/>
</dbReference>
<organism evidence="8">
    <name type="scientific">Tomato necrotic streak virus</name>
    <dbReference type="NCBI Taxonomy" id="1637492"/>
    <lineage>
        <taxon>Viruses</taxon>
        <taxon>Riboviria</taxon>
        <taxon>Orthornavirae</taxon>
        <taxon>Kitrinoviricota</taxon>
        <taxon>Alsuviricetes</taxon>
        <taxon>Martellivirales</taxon>
        <taxon>Bromoviridae</taxon>
        <taxon>Ilarvirus</taxon>
        <taxon>Ilarvirus TomNSV</taxon>
    </lineage>
</organism>
<keyword evidence="5" id="KW-1031">Host cell junction</keyword>
<evidence type="ECO:0000256" key="1">
    <source>
        <dbReference type="ARBA" id="ARBA00004621"/>
    </source>
</evidence>
<evidence type="ECO:0000256" key="7">
    <source>
        <dbReference type="ARBA" id="ARBA00032603"/>
    </source>
</evidence>
<dbReference type="GeneID" id="37620405"/>
<evidence type="ECO:0000256" key="5">
    <source>
        <dbReference type="ARBA" id="ARBA00023081"/>
    </source>
</evidence>
<keyword evidence="3" id="KW-0813">Transport</keyword>
<evidence type="ECO:0000313" key="8">
    <source>
        <dbReference type="EMBL" id="AKA64361.1"/>
    </source>
</evidence>
<dbReference type="EMBL" id="KT779206">
    <property type="protein sequence ID" value="AMN16531.1"/>
    <property type="molecule type" value="Genomic_RNA"/>
</dbReference>
<dbReference type="InterPro" id="IPR002538">
    <property type="entry name" value="Bromo_MP"/>
</dbReference>
<name>A0A0E3JU70_9BROM</name>
<dbReference type="KEGG" id="vg:37620405"/>
<reference evidence="9 10" key="2">
    <citation type="submission" date="2015-09" db="EMBL/GenBank/DDBJ databases">
        <title>Molecular and biological characterization of Tomato necrotic streak virus (TomNSV), a novel subgroup 2 ilarvirus infecting tomato in Florida.</title>
        <authorList>
            <person name="Badillo-Vargas I.E."/>
            <person name="Baker C."/>
            <person name="Funderburk J.E."/>
            <person name="Adkins S."/>
        </authorList>
    </citation>
    <scope>NUCLEOTIDE SEQUENCE [LARGE SCALE GENOMIC DNA]</scope>
    <source>
        <strain evidence="9">13-382</strain>
    </source>
</reference>
<evidence type="ECO:0000256" key="2">
    <source>
        <dbReference type="ARBA" id="ARBA00014660"/>
    </source>
</evidence>
<comment type="subcellular location">
    <subcellularLocation>
        <location evidence="1">Host cell junction</location>
        <location evidence="1">Host plasmodesma</location>
    </subcellularLocation>
</comment>
<gene>
    <name evidence="8" type="primary">MP</name>
</gene>
<dbReference type="RefSeq" id="YP_009508873.1">
    <property type="nucleotide sequence ID" value="NC_039076.1"/>
</dbReference>
<accession>A0A0E3JU70</accession>
<evidence type="ECO:0000256" key="6">
    <source>
        <dbReference type="ARBA" id="ARBA00025275"/>
    </source>
</evidence>
<dbReference type="EMBL" id="KP861234">
    <property type="protein sequence ID" value="AKA64361.1"/>
    <property type="molecule type" value="Genomic_RNA"/>
</dbReference>
<sequence length="291" mass="32165">MALVKSKPIVMTAANEEDLYKQITGALTSVNANLKMFQACFPLELKNNSHTSFELCDENTRSIATALITKVRKSINVDHPHIFLIWVPRILKSTFATAEIRIKYLATGDEKAVGKFPLNEAFMFSFGWERSIRMKDAYAGKGLHLFIQTTAPNSEPNAPLGRLIPMWDNCATAKMRYTEDVGTSMSVADEMRVKNVLTDKITRGLLRSYMAHEFTCKEAVEKFTAAPRLQLSDDLPESIDFTTSFSEGKSPPARIADAAKADIDSKVVSGNGVYEDLSTASKGQGQNTPNP</sequence>
<comment type="function">
    <text evidence="6">Transports viral genome to neighboring plant cells directly through plasmosdesmata, without any budding. The movement protein allows efficient cell to cell propagation, by bypassing the host cell wall barrier. Acts by forming a tubular structure at the host plasmodesmata, enlarging it enough to allow free passage of virion capsids.</text>
</comment>
<keyword evidence="10" id="KW-1185">Reference proteome</keyword>
<dbReference type="Pfam" id="PF01573">
    <property type="entry name" value="Bromo_MP"/>
    <property type="match status" value="1"/>
</dbReference>
<keyword evidence="4" id="KW-0916">Viral movement protein</keyword>
<evidence type="ECO:0000313" key="9">
    <source>
        <dbReference type="EMBL" id="AMN16531.1"/>
    </source>
</evidence>
<reference evidence="8" key="1">
    <citation type="submission" date="2015-02" db="EMBL/GenBank/DDBJ databases">
        <title>Necrotic streak disease of tomato in Florida caused by a new ilarvirus species related to Tulare apple mosaic virus.</title>
        <authorList>
            <person name="Adkins S."/>
            <person name="Baker C.A."/>
            <person name="Badillo-Vargas I.E."/>
            <person name="Frantz G."/>
            <person name="Mellinger H.C."/>
            <person name="Roe N."/>
            <person name="Funderburk J.E."/>
        </authorList>
    </citation>
    <scope>NUCLEOTIDE SEQUENCE</scope>
    <source>
        <strain evidence="8">13-382</strain>
    </source>
</reference>
<evidence type="ECO:0000256" key="3">
    <source>
        <dbReference type="ARBA" id="ARBA00022448"/>
    </source>
</evidence>